<proteinExistence type="predicted"/>
<evidence type="ECO:0000313" key="1">
    <source>
        <dbReference type="EMBL" id="KAK5110612.1"/>
    </source>
</evidence>
<protein>
    <submittedName>
        <fullName evidence="1">Uncharacterized protein</fullName>
    </submittedName>
</protein>
<organism evidence="1 2">
    <name type="scientific">Meristemomyces frigidus</name>
    <dbReference type="NCBI Taxonomy" id="1508187"/>
    <lineage>
        <taxon>Eukaryota</taxon>
        <taxon>Fungi</taxon>
        <taxon>Dikarya</taxon>
        <taxon>Ascomycota</taxon>
        <taxon>Pezizomycotina</taxon>
        <taxon>Dothideomycetes</taxon>
        <taxon>Dothideomycetidae</taxon>
        <taxon>Mycosphaerellales</taxon>
        <taxon>Teratosphaeriaceae</taxon>
        <taxon>Meristemomyces</taxon>
    </lineage>
</organism>
<dbReference type="EMBL" id="JAVRRL010000047">
    <property type="protein sequence ID" value="KAK5110612.1"/>
    <property type="molecule type" value="Genomic_DNA"/>
</dbReference>
<reference evidence="1" key="1">
    <citation type="submission" date="2023-08" db="EMBL/GenBank/DDBJ databases">
        <title>Black Yeasts Isolated from many extreme environments.</title>
        <authorList>
            <person name="Coleine C."/>
            <person name="Stajich J.E."/>
            <person name="Selbmann L."/>
        </authorList>
    </citation>
    <scope>NUCLEOTIDE SEQUENCE</scope>
    <source>
        <strain evidence="1">CCFEE 5401</strain>
    </source>
</reference>
<name>A0AAN7TCH0_9PEZI</name>
<gene>
    <name evidence="1" type="ORF">LTR62_005651</name>
</gene>
<dbReference type="Proteomes" id="UP001310890">
    <property type="component" value="Unassembled WGS sequence"/>
</dbReference>
<accession>A0AAN7TCH0</accession>
<comment type="caution">
    <text evidence="1">The sequence shown here is derived from an EMBL/GenBank/DDBJ whole genome shotgun (WGS) entry which is preliminary data.</text>
</comment>
<sequence>MAPSVNPMANTHAFYDDEHQRIIEMFQGAVEEEEWEALSIHLDDALANPSLPRWYRAEYEAIRAWTSGRPEEHIQRAKEVVQEMSLAMEANDDHHEHQLQPILDMIEVAEEGILDRAGNQDVVMEDAQVWDGEDDAPAEEEGEVAWFEEEENADLLRHLEKLCRSLGLVD</sequence>
<dbReference type="AlphaFoldDB" id="A0AAN7TCH0"/>
<evidence type="ECO:0000313" key="2">
    <source>
        <dbReference type="Proteomes" id="UP001310890"/>
    </source>
</evidence>